<dbReference type="PANTHER" id="PTHR43470:SF3">
    <property type="entry name" value="PHOSPHATE TRANSPORT SYSTEM PERMEASE PROTEIN PSTA-RELATED"/>
    <property type="match status" value="1"/>
</dbReference>
<dbReference type="SUPFAM" id="SSF161098">
    <property type="entry name" value="MetI-like"/>
    <property type="match status" value="1"/>
</dbReference>
<feature type="transmembrane region" description="Helical" evidence="8">
    <location>
        <begin position="64"/>
        <end position="89"/>
    </location>
</feature>
<evidence type="ECO:0000313" key="10">
    <source>
        <dbReference type="EMBL" id="XBS54783.1"/>
    </source>
</evidence>
<dbReference type="GO" id="GO:0005315">
    <property type="term" value="F:phosphate transmembrane transporter activity"/>
    <property type="evidence" value="ECO:0007669"/>
    <property type="project" value="InterPro"/>
</dbReference>
<dbReference type="Pfam" id="PF00528">
    <property type="entry name" value="BPD_transp_1"/>
    <property type="match status" value="1"/>
</dbReference>
<dbReference type="RefSeq" id="WP_349947471.1">
    <property type="nucleotide sequence ID" value="NZ_CP157940.1"/>
</dbReference>
<dbReference type="NCBIfam" id="TIGR00974">
    <property type="entry name" value="3a0107s02c"/>
    <property type="match status" value="1"/>
</dbReference>
<name>A0AAU7PRA8_9FIRM</name>
<reference evidence="10" key="1">
    <citation type="submission" date="2024-06" db="EMBL/GenBank/DDBJ databases">
        <title>Lacrimispora cavernae sp. nov., a novel anaerobe isolated from bat guano pile inside a cave.</title>
        <authorList>
            <person name="Miller S.L."/>
            <person name="Lu N."/>
            <person name="King J."/>
            <person name="Sankaranarayanan K."/>
            <person name="Lawson P.A."/>
        </authorList>
    </citation>
    <scope>NUCLEOTIDE SEQUENCE</scope>
    <source>
        <strain evidence="10">BS-2</strain>
    </source>
</reference>
<evidence type="ECO:0000256" key="7">
    <source>
        <dbReference type="ARBA" id="ARBA00023136"/>
    </source>
</evidence>
<keyword evidence="4 8" id="KW-1003">Cell membrane</keyword>
<evidence type="ECO:0000256" key="4">
    <source>
        <dbReference type="ARBA" id="ARBA00022475"/>
    </source>
</evidence>
<keyword evidence="6 8" id="KW-1133">Transmembrane helix</keyword>
<organism evidence="10">
    <name type="scientific">Lacrimispora sp. BS-2</name>
    <dbReference type="NCBI Taxonomy" id="3151850"/>
    <lineage>
        <taxon>Bacteria</taxon>
        <taxon>Bacillati</taxon>
        <taxon>Bacillota</taxon>
        <taxon>Clostridia</taxon>
        <taxon>Lachnospirales</taxon>
        <taxon>Lachnospiraceae</taxon>
        <taxon>Lacrimispora</taxon>
    </lineage>
</organism>
<dbReference type="InterPro" id="IPR035906">
    <property type="entry name" value="MetI-like_sf"/>
</dbReference>
<dbReference type="PROSITE" id="PS50928">
    <property type="entry name" value="ABC_TM1"/>
    <property type="match status" value="1"/>
</dbReference>
<dbReference type="PANTHER" id="PTHR43470">
    <property type="entry name" value="PHOSPHATE TRANSPORT SYSTEM PERMEASE PROTEIN PSTA-RELATED"/>
    <property type="match status" value="1"/>
</dbReference>
<feature type="transmembrane region" description="Helical" evidence="8">
    <location>
        <begin position="133"/>
        <end position="151"/>
    </location>
</feature>
<dbReference type="Gene3D" id="1.10.3720.10">
    <property type="entry name" value="MetI-like"/>
    <property type="match status" value="1"/>
</dbReference>
<dbReference type="GO" id="GO:0005886">
    <property type="term" value="C:plasma membrane"/>
    <property type="evidence" value="ECO:0007669"/>
    <property type="project" value="UniProtKB-SubCell"/>
</dbReference>
<comment type="caution">
    <text evidence="8">Lacks conserved residue(s) required for the propagation of feature annotation.</text>
</comment>
<keyword evidence="3" id="KW-0813">Transport</keyword>
<dbReference type="CDD" id="cd06261">
    <property type="entry name" value="TM_PBP2"/>
    <property type="match status" value="1"/>
</dbReference>
<keyword evidence="7 8" id="KW-0472">Membrane</keyword>
<feature type="transmembrane region" description="Helical" evidence="8">
    <location>
        <begin position="248"/>
        <end position="270"/>
    </location>
</feature>
<keyword evidence="5 8" id="KW-0812">Transmembrane</keyword>
<dbReference type="EMBL" id="CP157940">
    <property type="protein sequence ID" value="XBS54783.1"/>
    <property type="molecule type" value="Genomic_DNA"/>
</dbReference>
<evidence type="ECO:0000259" key="9">
    <source>
        <dbReference type="PROSITE" id="PS50928"/>
    </source>
</evidence>
<dbReference type="GO" id="GO:0035435">
    <property type="term" value="P:phosphate ion transmembrane transport"/>
    <property type="evidence" value="ECO:0007669"/>
    <property type="project" value="InterPro"/>
</dbReference>
<evidence type="ECO:0000256" key="1">
    <source>
        <dbReference type="ARBA" id="ARBA00004651"/>
    </source>
</evidence>
<accession>A0AAU7PRA8</accession>
<feature type="transmembrane region" description="Helical" evidence="8">
    <location>
        <begin position="109"/>
        <end position="127"/>
    </location>
</feature>
<evidence type="ECO:0000256" key="6">
    <source>
        <dbReference type="ARBA" id="ARBA00022989"/>
    </source>
</evidence>
<evidence type="ECO:0000256" key="8">
    <source>
        <dbReference type="RuleBase" id="RU363043"/>
    </source>
</evidence>
<dbReference type="InterPro" id="IPR000515">
    <property type="entry name" value="MetI-like"/>
</dbReference>
<proteinExistence type="inferred from homology"/>
<evidence type="ECO:0000256" key="3">
    <source>
        <dbReference type="ARBA" id="ARBA00022448"/>
    </source>
</evidence>
<sequence>MRINAKTSEKIAKFLIWTAALLVIAILFSIIIHILIKGIPMLSWQFLTDIPRDMGRSGGISSSIAGTLIVTAVAVIVATPFGIGTAIYLTEYTRESRVTRIIRFSAESLAGIPSIVYGLFGFIFFVIYLKMGWSILSGGLTMAIMILPTIIRTSEEAIRTVPQLYREVGFSLGLTKWQTITRAVLPSAIPGIVNGVILSIGRCVAETAAVILTAGSALRMPTSLFSPTRTMAVHFYILAREGISMDNAYGTAALLIILILLLNVGFNMLVNRFIAKGR</sequence>
<feature type="domain" description="ABC transmembrane type-1" evidence="9">
    <location>
        <begin position="64"/>
        <end position="270"/>
    </location>
</feature>
<protein>
    <recommendedName>
        <fullName evidence="8">Phosphate transport system permease protein PstA</fullName>
    </recommendedName>
</protein>
<evidence type="ECO:0000256" key="5">
    <source>
        <dbReference type="ARBA" id="ARBA00022692"/>
    </source>
</evidence>
<gene>
    <name evidence="10" type="primary">pstA</name>
    <name evidence="10" type="ORF">ABFV83_03030</name>
</gene>
<dbReference type="InterPro" id="IPR005672">
    <property type="entry name" value="Phosphate_PstA"/>
</dbReference>
<dbReference type="AlphaFoldDB" id="A0AAU7PRA8"/>
<comment type="similarity">
    <text evidence="2 8">Belongs to the binding-protein-dependent transport system permease family. CysTW subfamily.</text>
</comment>
<feature type="transmembrane region" description="Helical" evidence="8">
    <location>
        <begin position="12"/>
        <end position="36"/>
    </location>
</feature>
<comment type="subcellular location">
    <subcellularLocation>
        <location evidence="1 8">Cell membrane</location>
        <topology evidence="1 8">Multi-pass membrane protein</topology>
    </subcellularLocation>
</comment>
<evidence type="ECO:0000256" key="2">
    <source>
        <dbReference type="ARBA" id="ARBA00007069"/>
    </source>
</evidence>